<dbReference type="CDD" id="cd02440">
    <property type="entry name" value="AdoMet_MTases"/>
    <property type="match status" value="1"/>
</dbReference>
<proteinExistence type="predicted"/>
<reference evidence="2" key="1">
    <citation type="journal article" date="2013" name="Proc. Natl. Acad. Sci. U.S.A.">
        <title>Improving the coverage of the cyanobacterial phylum using diversity-driven genome sequencing.</title>
        <authorList>
            <person name="Shih P.M."/>
            <person name="Wu D."/>
            <person name="Latifi A."/>
            <person name="Axen S.D."/>
            <person name="Fewer D.P."/>
            <person name="Talla E."/>
            <person name="Calteau A."/>
            <person name="Cai F."/>
            <person name="Tandeau de Marsac N."/>
            <person name="Rippka R."/>
            <person name="Herdman M."/>
            <person name="Sivonen K."/>
            <person name="Coursin T."/>
            <person name="Laurent T."/>
            <person name="Goodwin L."/>
            <person name="Nolan M."/>
            <person name="Davenport K.W."/>
            <person name="Han C.S."/>
            <person name="Rubin E.M."/>
            <person name="Eisen J.A."/>
            <person name="Woyke T."/>
            <person name="Gugger M."/>
            <person name="Kerfeld C.A."/>
        </authorList>
    </citation>
    <scope>NUCLEOTIDE SEQUENCE [LARGE SCALE GENOMIC DNA]</scope>
    <source>
        <strain evidence="2">ATCC 27147 / PCC 6307</strain>
    </source>
</reference>
<evidence type="ECO:0000313" key="1">
    <source>
        <dbReference type="EMBL" id="AFY29243.1"/>
    </source>
</evidence>
<dbReference type="eggNOG" id="COG2227">
    <property type="taxonomic scope" value="Bacteria"/>
</dbReference>
<name>K9P8E0_CYAGP</name>
<evidence type="ECO:0000313" key="2">
    <source>
        <dbReference type="Proteomes" id="UP000010388"/>
    </source>
</evidence>
<protein>
    <submittedName>
        <fullName evidence="1">Methylase involved in ubiquinone/menaquinone biosynthesis</fullName>
    </submittedName>
</protein>
<keyword evidence="1" id="KW-0489">Methyltransferase</keyword>
<dbReference type="Gene3D" id="3.40.50.150">
    <property type="entry name" value="Vaccinia Virus protein VP39"/>
    <property type="match status" value="1"/>
</dbReference>
<dbReference type="KEGG" id="cgc:Cyagr_2124"/>
<dbReference type="RefSeq" id="WP_015109687.1">
    <property type="nucleotide sequence ID" value="NC_019675.1"/>
</dbReference>
<keyword evidence="1" id="KW-0830">Ubiquinone</keyword>
<dbReference type="Pfam" id="PF13489">
    <property type="entry name" value="Methyltransf_23"/>
    <property type="match status" value="1"/>
</dbReference>
<dbReference type="EMBL" id="CP003495">
    <property type="protein sequence ID" value="AFY29243.1"/>
    <property type="molecule type" value="Genomic_DNA"/>
</dbReference>
<dbReference type="AlphaFoldDB" id="K9P8E0"/>
<dbReference type="STRING" id="292564.Cyagr_2124"/>
<dbReference type="InterPro" id="IPR029063">
    <property type="entry name" value="SAM-dependent_MTases_sf"/>
</dbReference>
<accession>K9P8E0</accession>
<dbReference type="GO" id="GO:0008168">
    <property type="term" value="F:methyltransferase activity"/>
    <property type="evidence" value="ECO:0007669"/>
    <property type="project" value="UniProtKB-KW"/>
</dbReference>
<gene>
    <name evidence="1" type="ordered locus">Cyagr_2124</name>
</gene>
<dbReference type="GO" id="GO:0032259">
    <property type="term" value="P:methylation"/>
    <property type="evidence" value="ECO:0007669"/>
    <property type="project" value="UniProtKB-KW"/>
</dbReference>
<dbReference type="HOGENOM" id="CLU_1203188_0_0_3"/>
<dbReference type="Proteomes" id="UP000010388">
    <property type="component" value="Chromosome"/>
</dbReference>
<keyword evidence="1" id="KW-0808">Transferase</keyword>
<organism evidence="1 2">
    <name type="scientific">Cyanobium gracile (strain ATCC 27147 / PCC 6307)</name>
    <dbReference type="NCBI Taxonomy" id="292564"/>
    <lineage>
        <taxon>Bacteria</taxon>
        <taxon>Bacillati</taxon>
        <taxon>Cyanobacteriota</taxon>
        <taxon>Cyanophyceae</taxon>
        <taxon>Synechococcales</taxon>
        <taxon>Prochlorococcaceae</taxon>
        <taxon>Cyanobium</taxon>
    </lineage>
</organism>
<sequence>MRALLNQIVWQLNEEMPEDLPRLLAPRIGLALGIPMPLGSPLSKADHHRTSEEFLVQHLGLWDSLPGASSLDLGCGTRPRNPFHADHVYGIDIRSDTDHSVVSADLSVAPIPFPEEHFDFVTAFDFIEHVPRVIHIGASNRFPFVALMDEIHRVLRPGGIFFSKTPAFPSQEVFQDPTHINPITENTFPLYFCRQGSNRPWAHIYGFRGSFELLAQGHGYHDLMTLMRRV</sequence>
<dbReference type="SUPFAM" id="SSF53335">
    <property type="entry name" value="S-adenosyl-L-methionine-dependent methyltransferases"/>
    <property type="match status" value="1"/>
</dbReference>